<dbReference type="EMBL" id="CP003653">
    <property type="protein sequence ID" value="AFZ35144.1"/>
    <property type="molecule type" value="Genomic_DNA"/>
</dbReference>
<evidence type="ECO:0000313" key="3">
    <source>
        <dbReference type="Proteomes" id="UP000010473"/>
    </source>
</evidence>
<dbReference type="Proteomes" id="UP000010473">
    <property type="component" value="Chromosome"/>
</dbReference>
<evidence type="ECO:0000259" key="1">
    <source>
        <dbReference type="SMART" id="SM01321"/>
    </source>
</evidence>
<dbReference type="eggNOG" id="COG1943">
    <property type="taxonomic scope" value="Bacteria"/>
</dbReference>
<sequence length="196" mass="23174">MNNIYKNRKSLRLPKYDYSANGAYFITICIKNRECLLGKVHDSQVILNEFGQIITNIWSSLSTRYEQIELDEFVVMPNHIHGIIIINSLETIHELSLQKSSAELSIKERRRMLLPKAIGYFKMNSAKQINQIRQAVRVSLWQSNYYEHIIRDETALNIIRTYIINNPLNWHQDLENPQGKIDRQEIQFWKDVGRKI</sequence>
<dbReference type="InterPro" id="IPR036515">
    <property type="entry name" value="Transposase_17_sf"/>
</dbReference>
<dbReference type="InterPro" id="IPR052715">
    <property type="entry name" value="RAYT_transposase"/>
</dbReference>
<dbReference type="KEGG" id="scs:Sta7437_1577"/>
<evidence type="ECO:0000313" key="2">
    <source>
        <dbReference type="EMBL" id="AFZ35144.1"/>
    </source>
</evidence>
<feature type="domain" description="Transposase IS200-like" evidence="1">
    <location>
        <begin position="19"/>
        <end position="166"/>
    </location>
</feature>
<dbReference type="GO" id="GO:0006313">
    <property type="term" value="P:DNA transposition"/>
    <property type="evidence" value="ECO:0007669"/>
    <property type="project" value="InterPro"/>
</dbReference>
<name>K9XSV5_STAC7</name>
<organism evidence="2 3">
    <name type="scientific">Stanieria cyanosphaera (strain ATCC 29371 / PCC 7437)</name>
    <dbReference type="NCBI Taxonomy" id="111780"/>
    <lineage>
        <taxon>Bacteria</taxon>
        <taxon>Bacillati</taxon>
        <taxon>Cyanobacteriota</taxon>
        <taxon>Cyanophyceae</taxon>
        <taxon>Pleurocapsales</taxon>
        <taxon>Dermocarpellaceae</taxon>
        <taxon>Stanieria</taxon>
    </lineage>
</organism>
<dbReference type="HOGENOM" id="CLU_101329_0_0_3"/>
<dbReference type="InterPro" id="IPR002686">
    <property type="entry name" value="Transposase_17"/>
</dbReference>
<proteinExistence type="predicted"/>
<reference evidence="3" key="1">
    <citation type="journal article" date="2013" name="Proc. Natl. Acad. Sci. U.S.A.">
        <title>Improving the coverage of the cyanobacterial phylum using diversity-driven genome sequencing.</title>
        <authorList>
            <person name="Shih P.M."/>
            <person name="Wu D."/>
            <person name="Latifi A."/>
            <person name="Axen S.D."/>
            <person name="Fewer D.P."/>
            <person name="Talla E."/>
            <person name="Calteau A."/>
            <person name="Cai F."/>
            <person name="Tandeau de Marsac N."/>
            <person name="Rippka R."/>
            <person name="Herdman M."/>
            <person name="Sivonen K."/>
            <person name="Coursin T."/>
            <person name="Laurent T."/>
            <person name="Goodwin L."/>
            <person name="Nolan M."/>
            <person name="Davenport K.W."/>
            <person name="Han C.S."/>
            <person name="Rubin E.M."/>
            <person name="Eisen J.A."/>
            <person name="Woyke T."/>
            <person name="Gugger M."/>
            <person name="Kerfeld C.A."/>
        </authorList>
    </citation>
    <scope>NUCLEOTIDE SEQUENCE [LARGE SCALE GENOMIC DNA]</scope>
    <source>
        <strain evidence="3">ATCC 29371 / PCC 7437</strain>
    </source>
</reference>
<gene>
    <name evidence="2" type="ordered locus">Sta7437_1577</name>
</gene>
<dbReference type="SUPFAM" id="SSF143422">
    <property type="entry name" value="Transposase IS200-like"/>
    <property type="match status" value="1"/>
</dbReference>
<dbReference type="AlphaFoldDB" id="K9XSV5"/>
<dbReference type="OrthoDB" id="9794403at2"/>
<dbReference type="GO" id="GO:0004803">
    <property type="term" value="F:transposase activity"/>
    <property type="evidence" value="ECO:0007669"/>
    <property type="project" value="InterPro"/>
</dbReference>
<dbReference type="RefSeq" id="WP_015192815.1">
    <property type="nucleotide sequence ID" value="NC_019748.1"/>
</dbReference>
<accession>K9XSV5</accession>
<dbReference type="PANTHER" id="PTHR36966">
    <property type="entry name" value="REP-ASSOCIATED TYROSINE TRANSPOSASE"/>
    <property type="match status" value="1"/>
</dbReference>
<dbReference type="PANTHER" id="PTHR36966:SF1">
    <property type="entry name" value="REP-ASSOCIATED TYROSINE TRANSPOSASE"/>
    <property type="match status" value="1"/>
</dbReference>
<dbReference type="Gene3D" id="3.30.70.1290">
    <property type="entry name" value="Transposase IS200-like"/>
    <property type="match status" value="1"/>
</dbReference>
<dbReference type="PATRIC" id="fig|111780.3.peg.1643"/>
<dbReference type="SMART" id="SM01321">
    <property type="entry name" value="Y1_Tnp"/>
    <property type="match status" value="1"/>
</dbReference>
<keyword evidence="3" id="KW-1185">Reference proteome</keyword>
<dbReference type="GO" id="GO:0043565">
    <property type="term" value="F:sequence-specific DNA binding"/>
    <property type="evidence" value="ECO:0007669"/>
    <property type="project" value="TreeGrafter"/>
</dbReference>
<protein>
    <recommendedName>
        <fullName evidence="1">Transposase IS200-like domain-containing protein</fullName>
    </recommendedName>
</protein>